<reference evidence="14" key="1">
    <citation type="submission" date="2022-01" db="UniProtKB">
        <authorList>
            <consortium name="EnsemblMetazoa"/>
        </authorList>
    </citation>
    <scope>IDENTIFICATION</scope>
</reference>
<dbReference type="OrthoDB" id="18585at2759"/>
<keyword evidence="10" id="KW-0325">Glycoprotein</keyword>
<dbReference type="EnsemblMetazoa" id="XM_024227613.1">
    <property type="protein sequence ID" value="XP_024083381.1"/>
    <property type="gene ID" value="LOC106672385"/>
</dbReference>
<evidence type="ECO:0000256" key="3">
    <source>
        <dbReference type="ARBA" id="ARBA00010532"/>
    </source>
</evidence>
<evidence type="ECO:0000256" key="2">
    <source>
        <dbReference type="ARBA" id="ARBA00004651"/>
    </source>
</evidence>
<evidence type="ECO:0000256" key="1">
    <source>
        <dbReference type="ARBA" id="ARBA00004189"/>
    </source>
</evidence>
<evidence type="ECO:0000256" key="10">
    <source>
        <dbReference type="ARBA" id="ARBA00023180"/>
    </source>
</evidence>
<dbReference type="GO" id="GO:0005044">
    <property type="term" value="F:scavenger receptor activity"/>
    <property type="evidence" value="ECO:0007669"/>
    <property type="project" value="TreeGrafter"/>
</dbReference>
<accession>A0A8I6S7I0</accession>
<protein>
    <recommendedName>
        <fullName evidence="11">Scavenger receptor class B member 1</fullName>
    </recommendedName>
    <alternativeName>
        <fullName evidence="12">SR-BI</fullName>
    </alternativeName>
</protein>
<organism evidence="14 15">
    <name type="scientific">Cimex lectularius</name>
    <name type="common">Bed bug</name>
    <name type="synonym">Acanthia lectularia</name>
    <dbReference type="NCBI Taxonomy" id="79782"/>
    <lineage>
        <taxon>Eukaryota</taxon>
        <taxon>Metazoa</taxon>
        <taxon>Ecdysozoa</taxon>
        <taxon>Arthropoda</taxon>
        <taxon>Hexapoda</taxon>
        <taxon>Insecta</taxon>
        <taxon>Pterygota</taxon>
        <taxon>Neoptera</taxon>
        <taxon>Paraneoptera</taxon>
        <taxon>Hemiptera</taxon>
        <taxon>Heteroptera</taxon>
        <taxon>Panheteroptera</taxon>
        <taxon>Cimicomorpha</taxon>
        <taxon>Cimicidae</taxon>
        <taxon>Cimex</taxon>
    </lineage>
</organism>
<dbReference type="GO" id="GO:0005901">
    <property type="term" value="C:caveola"/>
    <property type="evidence" value="ECO:0007669"/>
    <property type="project" value="UniProtKB-SubCell"/>
</dbReference>
<keyword evidence="8" id="KW-1015">Disulfide bond</keyword>
<evidence type="ECO:0000256" key="6">
    <source>
        <dbReference type="ARBA" id="ARBA00022989"/>
    </source>
</evidence>
<evidence type="ECO:0000256" key="5">
    <source>
        <dbReference type="ARBA" id="ARBA00022692"/>
    </source>
</evidence>
<sequence length="577" mass="67125">MGSLRTPSAETFPRQEKNGKCIPKLLNHFGQMFSRSACPSEKRNSRATSQLVNGIECEPLRQGEAERQDDAYKDIDETTIQQSQRSQWMNKGFIVALLLAVLSLGINYVMWFTNAYDNAVLKLISIRNDIDTVFEMWKMPPTKTHLSVYIFNYTNHEAWLKGDDKVPHVKEIGPLVFREQMERINIHFNDNHTVSYQEKKTITFVPELTPIPLNTTIWVPNVLFIALMKLRFQNYAFYMEQKVLQQFFDNDMKLFKNITLNQVIWGFEDDLLNFGTKFFSPGAKPPMYGFLAKRQGEHSDILTMKTGHDDLSTIGSFTRWNGKKNIGAWGNTECDEIEGSDGTIFPANLVKEKKPLHVFLHDMCRTLPIFFNKSTTSVDGFPVHQYNVHEEMFNYQREEYSCFKRDGKHAPDGVFNTAPCHKDIPLYASFPHFWKGGDIIKNHIVGLHPDAQKHRSYFQIHKDLGICLLAKMRFQLNIKFEKYIYMQFSEKVSQNEIILPFGWLDFDSGELPENFVNVLYHLTFTVKTVKEILKYTFLLLFTLSLAFVGVFITKNVRRNAEYQLHTKNFFNKYACVD</sequence>
<evidence type="ECO:0000313" key="14">
    <source>
        <dbReference type="EnsemblMetazoa" id="XP_014259258.1"/>
    </source>
</evidence>
<evidence type="ECO:0000256" key="12">
    <source>
        <dbReference type="ARBA" id="ARBA00042244"/>
    </source>
</evidence>
<keyword evidence="6 13" id="KW-1133">Transmembrane helix</keyword>
<dbReference type="PANTHER" id="PTHR11923">
    <property type="entry name" value="SCAVENGER RECEPTOR CLASS B TYPE-1 SR-B1"/>
    <property type="match status" value="1"/>
</dbReference>
<keyword evidence="15" id="KW-1185">Reference proteome</keyword>
<dbReference type="EnsemblMetazoa" id="XM_014403772.2">
    <property type="protein sequence ID" value="XP_014259258.1"/>
    <property type="gene ID" value="LOC106672385"/>
</dbReference>
<dbReference type="GeneID" id="106672385"/>
<keyword evidence="7 13" id="KW-0472">Membrane</keyword>
<evidence type="ECO:0000256" key="9">
    <source>
        <dbReference type="ARBA" id="ARBA00023170"/>
    </source>
</evidence>
<comment type="similarity">
    <text evidence="3">Belongs to the CD36 family.</text>
</comment>
<dbReference type="KEGG" id="clec:106672385"/>
<dbReference type="InterPro" id="IPR002159">
    <property type="entry name" value="CD36_fam"/>
</dbReference>
<evidence type="ECO:0000256" key="7">
    <source>
        <dbReference type="ARBA" id="ARBA00023136"/>
    </source>
</evidence>
<keyword evidence="4" id="KW-1003">Cell membrane</keyword>
<dbReference type="PANTHER" id="PTHR11923:SF110">
    <property type="entry name" value="SCAVENGER RECEPTOR CLASS B MEMBER 1"/>
    <property type="match status" value="1"/>
</dbReference>
<evidence type="ECO:0000256" key="4">
    <source>
        <dbReference type="ARBA" id="ARBA00022475"/>
    </source>
</evidence>
<name>A0A8I6S7I0_CIMLE</name>
<evidence type="ECO:0000256" key="8">
    <source>
        <dbReference type="ARBA" id="ARBA00023157"/>
    </source>
</evidence>
<comment type="subcellular location">
    <subcellularLocation>
        <location evidence="2">Cell membrane</location>
        <topology evidence="2">Multi-pass membrane protein</topology>
    </subcellularLocation>
    <subcellularLocation>
        <location evidence="1">Membrane</location>
        <location evidence="1">Caveola</location>
        <topology evidence="1">Multi-pass membrane protein</topology>
    </subcellularLocation>
</comment>
<dbReference type="GO" id="GO:0005737">
    <property type="term" value="C:cytoplasm"/>
    <property type="evidence" value="ECO:0007669"/>
    <property type="project" value="TreeGrafter"/>
</dbReference>
<evidence type="ECO:0000256" key="13">
    <source>
        <dbReference type="SAM" id="Phobius"/>
    </source>
</evidence>
<dbReference type="OMA" id="PESEWHG"/>
<dbReference type="Pfam" id="PF01130">
    <property type="entry name" value="CD36"/>
    <property type="match status" value="1"/>
</dbReference>
<dbReference type="Proteomes" id="UP000494040">
    <property type="component" value="Unassembled WGS sequence"/>
</dbReference>
<proteinExistence type="inferred from homology"/>
<keyword evidence="9" id="KW-0675">Receptor</keyword>
<dbReference type="PRINTS" id="PR01609">
    <property type="entry name" value="CD36FAMILY"/>
</dbReference>
<evidence type="ECO:0000256" key="11">
    <source>
        <dbReference type="ARBA" id="ARBA00040821"/>
    </source>
</evidence>
<dbReference type="RefSeq" id="XP_024083381.1">
    <property type="nucleotide sequence ID" value="XM_024227613.1"/>
</dbReference>
<evidence type="ECO:0000313" key="15">
    <source>
        <dbReference type="Proteomes" id="UP000494040"/>
    </source>
</evidence>
<feature type="transmembrane region" description="Helical" evidence="13">
    <location>
        <begin position="92"/>
        <end position="112"/>
    </location>
</feature>
<keyword evidence="5 13" id="KW-0812">Transmembrane</keyword>
<feature type="transmembrane region" description="Helical" evidence="13">
    <location>
        <begin position="532"/>
        <end position="552"/>
    </location>
</feature>
<dbReference type="AlphaFoldDB" id="A0A8I6S7I0"/>
<dbReference type="RefSeq" id="XP_014259258.1">
    <property type="nucleotide sequence ID" value="XM_014403772.2"/>
</dbReference>